<organism evidence="1">
    <name type="scientific">Bactrocera dorsalis</name>
    <name type="common">Oriental fruit fly</name>
    <name type="synonym">Dacus dorsalis</name>
    <dbReference type="NCBI Taxonomy" id="27457"/>
    <lineage>
        <taxon>Eukaryota</taxon>
        <taxon>Metazoa</taxon>
        <taxon>Ecdysozoa</taxon>
        <taxon>Arthropoda</taxon>
        <taxon>Hexapoda</taxon>
        <taxon>Insecta</taxon>
        <taxon>Pterygota</taxon>
        <taxon>Neoptera</taxon>
        <taxon>Endopterygota</taxon>
        <taxon>Diptera</taxon>
        <taxon>Brachycera</taxon>
        <taxon>Muscomorpha</taxon>
        <taxon>Tephritoidea</taxon>
        <taxon>Tephritidae</taxon>
        <taxon>Bactrocera</taxon>
        <taxon>Bactrocera</taxon>
    </lineage>
</organism>
<dbReference type="AlphaFoldDB" id="A0A034WIS2"/>
<accession>A0A034WIS2</accession>
<feature type="non-terminal residue" evidence="1">
    <location>
        <position position="1"/>
    </location>
</feature>
<evidence type="ECO:0000313" key="1">
    <source>
        <dbReference type="EMBL" id="JAC53668.1"/>
    </source>
</evidence>
<reference evidence="1" key="1">
    <citation type="journal article" date="2014" name="BMC Genomics">
        <title>Characterizing the developmental transcriptome of the oriental fruit fly, Bactrocera dorsalis (Diptera: Tephritidae) through comparative genomic analysis with Drosophila melanogaster utilizing modENCODE datasets.</title>
        <authorList>
            <person name="Geib S.M."/>
            <person name="Calla B."/>
            <person name="Hall B."/>
            <person name="Hou S."/>
            <person name="Manoukis N.C."/>
        </authorList>
    </citation>
    <scope>NUCLEOTIDE SEQUENCE</scope>
    <source>
        <strain evidence="1">Punador</strain>
    </source>
</reference>
<protein>
    <submittedName>
        <fullName evidence="1">Uncharacterized protein</fullName>
    </submittedName>
</protein>
<name>A0A034WIS2_BACDO</name>
<dbReference type="EMBL" id="GAKP01005284">
    <property type="protein sequence ID" value="JAC53668.1"/>
    <property type="molecule type" value="Transcribed_RNA"/>
</dbReference>
<sequence>FNDVFSSFELLPSDRQQADAAMNPQYIAIYLTVLLVTSSQAGDTTAKAERRQILDARNRLIDIVTAGFYEVVGFEFEESEKLCRKIIDENKYVNAPSEISKNKKLLLKDCTQHAMALLSLATAEQAGYSHHALFVKYGLKEVVHAVNRQRRRLVDDSVRRIDEFVNSLTPKQQRKAIARNLARWSAQMKRATKVTRKMFVFRSFLRFYYFEGGI</sequence>
<proteinExistence type="predicted"/>